<dbReference type="CDD" id="cd11404">
    <property type="entry name" value="bHLHzip_Mlx_like"/>
    <property type="match status" value="1"/>
</dbReference>
<dbReference type="GO" id="GO:0000981">
    <property type="term" value="F:DNA-binding transcription factor activity, RNA polymerase II-specific"/>
    <property type="evidence" value="ECO:0007669"/>
    <property type="project" value="TreeGrafter"/>
</dbReference>
<dbReference type="AlphaFoldDB" id="A0A167NU82"/>
<comment type="caution">
    <text evidence="8">The sequence shown here is derived from an EMBL/GenBank/DDBJ whole genome shotgun (WGS) entry which is preliminary data.</text>
</comment>
<feature type="domain" description="BHLH" evidence="7">
    <location>
        <begin position="565"/>
        <end position="616"/>
    </location>
</feature>
<evidence type="ECO:0000259" key="7">
    <source>
        <dbReference type="PROSITE" id="PS50888"/>
    </source>
</evidence>
<sequence length="632" mass="66609">MASGRDADPHQNPLPFGYFVEEFPFTNAPEPPHGAPLLSDHENKALDSFFEDMTADSAMFGTASTPADGLVYSDAWLDLPPQFMGSTSFFGHTPDPFRASPDLHDFLPAAFPDMTSLSPSFAMLPPPPPLPQQQQQQQQQQRQQHQQQPSLTENIPRTPSLAASSFSPSRPTSSSPVAPAALSATAARHTSPLLGSGSSAAEQQPSADVLEAASVLQNGSLGSRSEPGLHFGISSSSSSSASSAAFVHPQNPFLSSSQNDTTAAQILSLASRSASTSTTSPSALFSPPEAATATATAADATTGARRTSSFSSSTKALHNPRTELLWGSDQSFNHVQFTPRSARETSEALVNQHLKSMQCLEVNRSADSTRPSSPAAATSFDAALVPLHLKTRTASMVAEKPNGTKVARTAPPRKRRKGKAAVKVEEAEQDVLDLDSDGLDAYQANGNGDGGDGANNRNGNGDDDDDNDNNGGGGDGDVTTNGKGNKPRKRKATKASTNGHLPLSPSAAAMTSPRDTLSGSPIAFGGSGSANGDGHGDESAAGQQRRRRRSAAQAKPPRENLTEDQKRENHIKSEQKRRTLIKSGFDDLCDLVPSLHGGGFSKSVMLTMAADWLEELLRGNEVLREQLQRTGG</sequence>
<feature type="region of interest" description="Disordered" evidence="6">
    <location>
        <begin position="276"/>
        <end position="317"/>
    </location>
</feature>
<dbReference type="Proteomes" id="UP000076874">
    <property type="component" value="Unassembled WGS sequence"/>
</dbReference>
<dbReference type="SMART" id="SM00353">
    <property type="entry name" value="HLH"/>
    <property type="match status" value="1"/>
</dbReference>
<accession>A0A167NU82</accession>
<evidence type="ECO:0000256" key="6">
    <source>
        <dbReference type="SAM" id="MobiDB-lite"/>
    </source>
</evidence>
<proteinExistence type="predicted"/>
<keyword evidence="2" id="KW-0805">Transcription regulation</keyword>
<dbReference type="SUPFAM" id="SSF47459">
    <property type="entry name" value="HLH, helix-loop-helix DNA-binding domain"/>
    <property type="match status" value="1"/>
</dbReference>
<name>A0A167NU82_9HYPO</name>
<dbReference type="Gene3D" id="4.10.280.10">
    <property type="entry name" value="Helix-loop-helix DNA-binding domain"/>
    <property type="match status" value="1"/>
</dbReference>
<feature type="compositionally biased region" description="Basic residues" evidence="6">
    <location>
        <begin position="411"/>
        <end position="420"/>
    </location>
</feature>
<keyword evidence="5" id="KW-0539">Nucleus</keyword>
<feature type="compositionally biased region" description="Low complexity" evidence="6">
    <location>
        <begin position="276"/>
        <end position="307"/>
    </location>
</feature>
<keyword evidence="3" id="KW-0238">DNA-binding</keyword>
<evidence type="ECO:0000256" key="5">
    <source>
        <dbReference type="ARBA" id="ARBA00023242"/>
    </source>
</evidence>
<keyword evidence="4" id="KW-0804">Transcription</keyword>
<evidence type="ECO:0000256" key="1">
    <source>
        <dbReference type="ARBA" id="ARBA00004123"/>
    </source>
</evidence>
<feature type="compositionally biased region" description="Acidic residues" evidence="6">
    <location>
        <begin position="427"/>
        <end position="438"/>
    </location>
</feature>
<dbReference type="Pfam" id="PF00010">
    <property type="entry name" value="HLH"/>
    <property type="match status" value="1"/>
</dbReference>
<evidence type="ECO:0000313" key="9">
    <source>
        <dbReference type="Proteomes" id="UP000076874"/>
    </source>
</evidence>
<dbReference type="STRING" id="1081102.A0A167NU82"/>
<reference evidence="8 9" key="1">
    <citation type="journal article" date="2016" name="Genome Biol. Evol.">
        <title>Divergent and convergent evolution of fungal pathogenicity.</title>
        <authorList>
            <person name="Shang Y."/>
            <person name="Xiao G."/>
            <person name="Zheng P."/>
            <person name="Cen K."/>
            <person name="Zhan S."/>
            <person name="Wang C."/>
        </authorList>
    </citation>
    <scope>NUCLEOTIDE SEQUENCE [LARGE SCALE GENOMIC DNA]</scope>
    <source>
        <strain evidence="8 9">RCEF 264</strain>
    </source>
</reference>
<dbReference type="GO" id="GO:0005634">
    <property type="term" value="C:nucleus"/>
    <property type="evidence" value="ECO:0007669"/>
    <property type="project" value="UniProtKB-SubCell"/>
</dbReference>
<dbReference type="InterPro" id="IPR011598">
    <property type="entry name" value="bHLH_dom"/>
</dbReference>
<dbReference type="GO" id="GO:0046983">
    <property type="term" value="F:protein dimerization activity"/>
    <property type="evidence" value="ECO:0007669"/>
    <property type="project" value="InterPro"/>
</dbReference>
<dbReference type="EMBL" id="AZHD01000018">
    <property type="protein sequence ID" value="OAA55932.1"/>
    <property type="molecule type" value="Genomic_DNA"/>
</dbReference>
<keyword evidence="9" id="KW-1185">Reference proteome</keyword>
<feature type="region of interest" description="Disordered" evidence="6">
    <location>
        <begin position="117"/>
        <end position="184"/>
    </location>
</feature>
<dbReference type="GO" id="GO:0000978">
    <property type="term" value="F:RNA polymerase II cis-regulatory region sequence-specific DNA binding"/>
    <property type="evidence" value="ECO:0007669"/>
    <property type="project" value="TreeGrafter"/>
</dbReference>
<dbReference type="PANTHER" id="PTHR15741:SF27">
    <property type="entry name" value="TRANSCRIPTION FACTOR AP-4"/>
    <property type="match status" value="1"/>
</dbReference>
<evidence type="ECO:0000256" key="2">
    <source>
        <dbReference type="ARBA" id="ARBA00023015"/>
    </source>
</evidence>
<dbReference type="PROSITE" id="PS50888">
    <property type="entry name" value="BHLH"/>
    <property type="match status" value="1"/>
</dbReference>
<evidence type="ECO:0000256" key="3">
    <source>
        <dbReference type="ARBA" id="ARBA00023125"/>
    </source>
</evidence>
<dbReference type="InterPro" id="IPR052207">
    <property type="entry name" value="Max-like/E-box_TFs"/>
</dbReference>
<evidence type="ECO:0000313" key="8">
    <source>
        <dbReference type="EMBL" id="OAA55932.1"/>
    </source>
</evidence>
<feature type="compositionally biased region" description="Low complexity" evidence="6">
    <location>
        <begin position="132"/>
        <end position="149"/>
    </location>
</feature>
<evidence type="ECO:0000256" key="4">
    <source>
        <dbReference type="ARBA" id="ARBA00023163"/>
    </source>
</evidence>
<organism evidence="8 9">
    <name type="scientific">Niveomyces insectorum RCEF 264</name>
    <dbReference type="NCBI Taxonomy" id="1081102"/>
    <lineage>
        <taxon>Eukaryota</taxon>
        <taxon>Fungi</taxon>
        <taxon>Dikarya</taxon>
        <taxon>Ascomycota</taxon>
        <taxon>Pezizomycotina</taxon>
        <taxon>Sordariomycetes</taxon>
        <taxon>Hypocreomycetidae</taxon>
        <taxon>Hypocreales</taxon>
        <taxon>Cordycipitaceae</taxon>
        <taxon>Niveomyces</taxon>
    </lineage>
</organism>
<feature type="compositionally biased region" description="Basic and acidic residues" evidence="6">
    <location>
        <begin position="556"/>
        <end position="577"/>
    </location>
</feature>
<gene>
    <name evidence="8" type="ORF">SPI_08139</name>
</gene>
<comment type="subcellular location">
    <subcellularLocation>
        <location evidence="1">Nucleus</location>
    </subcellularLocation>
</comment>
<dbReference type="OrthoDB" id="5778525at2759"/>
<dbReference type="InterPro" id="IPR036638">
    <property type="entry name" value="HLH_DNA-bd_sf"/>
</dbReference>
<feature type="region of interest" description="Disordered" evidence="6">
    <location>
        <begin position="393"/>
        <end position="577"/>
    </location>
</feature>
<protein>
    <submittedName>
        <fullName evidence="8">Hlh transcription factor</fullName>
    </submittedName>
</protein>
<feature type="compositionally biased region" description="Low complexity" evidence="6">
    <location>
        <begin position="162"/>
        <end position="184"/>
    </location>
</feature>
<dbReference type="PANTHER" id="PTHR15741">
    <property type="entry name" value="BASIC HELIX-LOOP-HELIX ZIP TRANSCRIPTION FACTOR"/>
    <property type="match status" value="1"/>
</dbReference>